<feature type="compositionally biased region" description="Basic and acidic residues" evidence="1">
    <location>
        <begin position="268"/>
        <end position="294"/>
    </location>
</feature>
<evidence type="ECO:0000256" key="1">
    <source>
        <dbReference type="SAM" id="MobiDB-lite"/>
    </source>
</evidence>
<comment type="caution">
    <text evidence="2">The sequence shown here is derived from an EMBL/GenBank/DDBJ whole genome shotgun (WGS) entry which is preliminary data.</text>
</comment>
<dbReference type="AlphaFoldDB" id="A0A2A4JJ44"/>
<feature type="compositionally biased region" description="Pro residues" evidence="1">
    <location>
        <begin position="151"/>
        <end position="169"/>
    </location>
</feature>
<sequence length="318" mass="34421">MSGIHRKCTPATQLYSASTGAVYQYYSSIVNWLQEAFDRAVRVLECRTSCRRQAQLVHSRSTFDSNEDFSIVEKDDLKPKISPVSSISQVAQKYGDELVHKLSDITSKLSTSTQPVPILPKSSRQDVSVPSQEKPAVAIEIKPSTSFKTRPPVPSPKPPPPLQVKPPPPPEDKPVAVAQDKVPQPAAVAQDKVPQPVAVAQDKVPQPVAVAQDKLPPLKIKSSSPPMTPTYDTSTVTNQSSMCSLAKSTPATSPKTSVPAEKQTISGEPKKAKDSKDKKPEDISESSSREDKINCSKCVEQGKTCIGGCPSADERRQK</sequence>
<name>A0A2A4JJ44_HELVI</name>
<feature type="compositionally biased region" description="Polar residues" evidence="1">
    <location>
        <begin position="230"/>
        <end position="256"/>
    </location>
</feature>
<protein>
    <submittedName>
        <fullName evidence="2">Uncharacterized protein</fullName>
    </submittedName>
</protein>
<organism evidence="2">
    <name type="scientific">Heliothis virescens</name>
    <name type="common">Tobacco budworm moth</name>
    <dbReference type="NCBI Taxonomy" id="7102"/>
    <lineage>
        <taxon>Eukaryota</taxon>
        <taxon>Metazoa</taxon>
        <taxon>Ecdysozoa</taxon>
        <taxon>Arthropoda</taxon>
        <taxon>Hexapoda</taxon>
        <taxon>Insecta</taxon>
        <taxon>Pterygota</taxon>
        <taxon>Neoptera</taxon>
        <taxon>Endopterygota</taxon>
        <taxon>Lepidoptera</taxon>
        <taxon>Glossata</taxon>
        <taxon>Ditrysia</taxon>
        <taxon>Noctuoidea</taxon>
        <taxon>Noctuidae</taxon>
        <taxon>Heliothinae</taxon>
        <taxon>Heliothis</taxon>
    </lineage>
</organism>
<feature type="compositionally biased region" description="Low complexity" evidence="1">
    <location>
        <begin position="214"/>
        <end position="225"/>
    </location>
</feature>
<evidence type="ECO:0000313" key="2">
    <source>
        <dbReference type="EMBL" id="PCG71738.1"/>
    </source>
</evidence>
<feature type="region of interest" description="Disordered" evidence="1">
    <location>
        <begin position="110"/>
        <end position="294"/>
    </location>
</feature>
<dbReference type="EMBL" id="NWSH01001314">
    <property type="protein sequence ID" value="PCG71738.1"/>
    <property type="molecule type" value="Genomic_DNA"/>
</dbReference>
<reference evidence="2" key="1">
    <citation type="submission" date="2017-09" db="EMBL/GenBank/DDBJ databases">
        <title>Contemporary evolution of a Lepidopteran species, Heliothis virescens, in response to modern agricultural practices.</title>
        <authorList>
            <person name="Fritz M.L."/>
            <person name="Deyonke A.M."/>
            <person name="Papanicolaou A."/>
            <person name="Micinski S."/>
            <person name="Westbrook J."/>
            <person name="Gould F."/>
        </authorList>
    </citation>
    <scope>NUCLEOTIDE SEQUENCE [LARGE SCALE GENOMIC DNA]</scope>
    <source>
        <strain evidence="2">HvINT-</strain>
        <tissue evidence="2">Whole body</tissue>
    </source>
</reference>
<proteinExistence type="predicted"/>
<accession>A0A2A4JJ44</accession>
<gene>
    <name evidence="2" type="ORF">B5V51_1559</name>
</gene>